<dbReference type="PROSITE" id="PS51011">
    <property type="entry name" value="ARID"/>
    <property type="match status" value="1"/>
</dbReference>
<dbReference type="EMBL" id="JMQI01000011">
    <property type="protein sequence ID" value="KDN23292.1"/>
    <property type="molecule type" value="Genomic_DNA"/>
</dbReference>
<sequence>MTALLESLAPNLESEVMDLGNVPLAMLRTLDTPVLHRAVRHVVEDAGYVRVCDQKLENGWSR</sequence>
<dbReference type="InterPro" id="IPR001606">
    <property type="entry name" value="ARID_dom"/>
</dbReference>
<dbReference type="STRING" id="287986.DV20_06130"/>
<dbReference type="RefSeq" id="WP_043777036.1">
    <property type="nucleotide sequence ID" value="NZ_JMQI01000011.1"/>
</dbReference>
<dbReference type="GO" id="GO:0003677">
    <property type="term" value="F:DNA binding"/>
    <property type="evidence" value="ECO:0007669"/>
    <property type="project" value="InterPro"/>
</dbReference>
<comment type="caution">
    <text evidence="2">The sequence shown here is derived from an EMBL/GenBank/DDBJ whole genome shotgun (WGS) entry which is preliminary data.</text>
</comment>
<organism evidence="2 3">
    <name type="scientific">Amycolatopsis rifamycinica</name>
    <dbReference type="NCBI Taxonomy" id="287986"/>
    <lineage>
        <taxon>Bacteria</taxon>
        <taxon>Bacillati</taxon>
        <taxon>Actinomycetota</taxon>
        <taxon>Actinomycetes</taxon>
        <taxon>Pseudonocardiales</taxon>
        <taxon>Pseudonocardiaceae</taxon>
        <taxon>Amycolatopsis</taxon>
    </lineage>
</organism>
<evidence type="ECO:0000313" key="3">
    <source>
        <dbReference type="Proteomes" id="UP000027345"/>
    </source>
</evidence>
<accession>A0A066UBQ4</accession>
<proteinExistence type="predicted"/>
<protein>
    <recommendedName>
        <fullName evidence="1">ARID domain-containing protein</fullName>
    </recommendedName>
</protein>
<evidence type="ECO:0000259" key="1">
    <source>
        <dbReference type="PROSITE" id="PS51011"/>
    </source>
</evidence>
<gene>
    <name evidence="2" type="ORF">DV20_06130</name>
</gene>
<evidence type="ECO:0000313" key="2">
    <source>
        <dbReference type="EMBL" id="KDN23292.1"/>
    </source>
</evidence>
<name>A0A066UBQ4_9PSEU</name>
<dbReference type="AlphaFoldDB" id="A0A066UBQ4"/>
<dbReference type="OrthoDB" id="3630303at2"/>
<keyword evidence="3" id="KW-1185">Reference proteome</keyword>
<feature type="domain" description="ARID" evidence="1">
    <location>
        <begin position="1"/>
        <end position="62"/>
    </location>
</feature>
<reference evidence="2 3" key="1">
    <citation type="submission" date="2014-05" db="EMBL/GenBank/DDBJ databases">
        <title>Draft genome sequence of Amycolatopsis rifamycinica DSM 46095.</title>
        <authorList>
            <person name="Lal R."/>
            <person name="Saxena A."/>
            <person name="Kumari R."/>
            <person name="Mukherjee U."/>
            <person name="Singh P."/>
            <person name="Sangwan N."/>
            <person name="Mahato N.K."/>
        </authorList>
    </citation>
    <scope>NUCLEOTIDE SEQUENCE [LARGE SCALE GENOMIC DNA]</scope>
    <source>
        <strain evidence="2 3">DSM 46095</strain>
    </source>
</reference>
<dbReference type="Proteomes" id="UP000027345">
    <property type="component" value="Unassembled WGS sequence"/>
</dbReference>